<evidence type="ECO:0000313" key="5">
    <source>
        <dbReference type="EMBL" id="CRI43295.1"/>
    </source>
</evidence>
<dbReference type="EMBL" id="LN847002">
    <property type="protein sequence ID" value="CRI39945.1"/>
    <property type="molecule type" value="Genomic_DNA"/>
</dbReference>
<dbReference type="EMBL" id="LN847240">
    <property type="protein sequence ID" value="CRI50092.1"/>
    <property type="molecule type" value="Genomic_DNA"/>
</dbReference>
<dbReference type="PANTHER" id="PTHR43597">
    <property type="entry name" value="SULFUR ACCEPTOR PROTEIN CSDE"/>
    <property type="match status" value="1"/>
</dbReference>
<evidence type="ECO:0000313" key="7">
    <source>
        <dbReference type="EMBL" id="CRI46670.1"/>
    </source>
</evidence>
<gene>
    <name evidence="3" type="ORF">BN1224_CV15_B_00030</name>
    <name evidence="5" type="ORF">BN1224_H12_AI_00010</name>
    <name evidence="6" type="ORF">BN1224_MUL2216_C_00040</name>
    <name evidence="7" type="ORF">BN1224_Panola_B_00090</name>
    <name evidence="9" type="ORF">BN1224_PB1_B_00650</name>
    <name evidence="8" type="ORF">BN1224_U1271_A_00730</name>
    <name evidence="10" type="ORF">BN1224_UZG1_A_00740</name>
    <name evidence="11" type="ORF">BN1224_Wien2_B_00620</name>
    <name evidence="4" type="ORF">CWL029c_B_00060</name>
</gene>
<dbReference type="SUPFAM" id="SSF82649">
    <property type="entry name" value="SufE/NifU"/>
    <property type="match status" value="1"/>
</dbReference>
<dbReference type="InterPro" id="IPR003808">
    <property type="entry name" value="Fe-S_metab-assoc_dom"/>
</dbReference>
<name>A0A0F7XSD3_CHLPN</name>
<dbReference type="AlphaFoldDB" id="A0A0F7XSD3"/>
<dbReference type="EMBL" id="LN846998">
    <property type="protein sequence ID" value="CRI37680.1"/>
    <property type="molecule type" value="Genomic_DNA"/>
</dbReference>
<dbReference type="EMBL" id="LN847245">
    <property type="protein sequence ID" value="CRI51219.1"/>
    <property type="molecule type" value="Genomic_DNA"/>
</dbReference>
<dbReference type="PANTHER" id="PTHR43597:SF5">
    <property type="entry name" value="SUFE-LIKE PROTEIN 2, CHLOROPLASTIC"/>
    <property type="match status" value="1"/>
</dbReference>
<comment type="similarity">
    <text evidence="1">Belongs to the SufE family.</text>
</comment>
<accession>A0A0F7XSD3</accession>
<dbReference type="EMBL" id="LN847099">
    <property type="protein sequence ID" value="CRI43295.1"/>
    <property type="molecule type" value="Genomic_DNA"/>
</dbReference>
<proteinExistence type="inferred from homology"/>
<dbReference type="EMBL" id="LN847224">
    <property type="protein sequence ID" value="CRI45539.1"/>
    <property type="molecule type" value="Genomic_DNA"/>
</dbReference>
<evidence type="ECO:0000313" key="11">
    <source>
        <dbReference type="EMBL" id="CRI52351.1"/>
    </source>
</evidence>
<dbReference type="Gene3D" id="3.90.1010.10">
    <property type="match status" value="1"/>
</dbReference>
<evidence type="ECO:0000313" key="3">
    <source>
        <dbReference type="EMBL" id="CRI37680.1"/>
    </source>
</evidence>
<sequence>MRSILEFICPLQHARCLKKQHKIIEELFPEPFQKDHLYLKLMENSSSRDAFDKKRMLKENLVVGCQSDLYLYEVYQDGILFFFTYTKALMSSGIASLFTEVYSGETPSTILTCKPIFFQRLTPYLSFGRLNGGESLYMRMKQIAVQYLKPPQT</sequence>
<protein>
    <recommendedName>
        <fullName evidence="2">Fe-S metabolism associated domain-containing protein</fullName>
    </recommendedName>
</protein>
<dbReference type="Pfam" id="PF02657">
    <property type="entry name" value="SufE"/>
    <property type="match status" value="1"/>
</dbReference>
<evidence type="ECO:0000256" key="1">
    <source>
        <dbReference type="ARBA" id="ARBA00010282"/>
    </source>
</evidence>
<dbReference type="EMBL" id="LN847242">
    <property type="protein sequence ID" value="CRI48963.1"/>
    <property type="molecule type" value="Genomic_DNA"/>
</dbReference>
<reference evidence="11" key="1">
    <citation type="submission" date="2015-05" db="EMBL/GenBank/DDBJ databases">
        <authorList>
            <person name="Rattei Thomas"/>
        </authorList>
    </citation>
    <scope>NUCLEOTIDE SEQUENCE</scope>
    <source>
        <strain evidence="3">CV15</strain>
        <strain evidence="4">CWL029c</strain>
        <strain evidence="5">H12</strain>
        <strain evidence="6">MUL2216</strain>
        <strain evidence="7">Panola</strain>
        <strain evidence="9">PB1</strain>
        <strain evidence="8">U1271</strain>
        <strain evidence="10">UZG1</strain>
        <strain evidence="11">Wien2</strain>
    </source>
</reference>
<dbReference type="EMBL" id="LN847230">
    <property type="protein sequence ID" value="CRI46670.1"/>
    <property type="molecule type" value="Genomic_DNA"/>
</dbReference>
<evidence type="ECO:0000313" key="4">
    <source>
        <dbReference type="EMBL" id="CRI39945.1"/>
    </source>
</evidence>
<evidence type="ECO:0000313" key="6">
    <source>
        <dbReference type="EMBL" id="CRI45539.1"/>
    </source>
</evidence>
<feature type="domain" description="Fe-S metabolism associated" evidence="2">
    <location>
        <begin position="34"/>
        <end position="142"/>
    </location>
</feature>
<dbReference type="PATRIC" id="fig|83558.13.peg.79"/>
<evidence type="ECO:0000313" key="9">
    <source>
        <dbReference type="EMBL" id="CRI50092.1"/>
    </source>
</evidence>
<organism evidence="11">
    <name type="scientific">Chlamydia pneumoniae</name>
    <name type="common">Chlamydophila pneumoniae</name>
    <dbReference type="NCBI Taxonomy" id="83558"/>
    <lineage>
        <taxon>Bacteria</taxon>
        <taxon>Pseudomonadati</taxon>
        <taxon>Chlamydiota</taxon>
        <taxon>Chlamydiia</taxon>
        <taxon>Chlamydiales</taxon>
        <taxon>Chlamydiaceae</taxon>
        <taxon>Chlamydia/Chlamydophila group</taxon>
        <taxon>Chlamydia</taxon>
    </lineage>
</organism>
<evidence type="ECO:0000313" key="8">
    <source>
        <dbReference type="EMBL" id="CRI48963.1"/>
    </source>
</evidence>
<evidence type="ECO:0000313" key="10">
    <source>
        <dbReference type="EMBL" id="CRI51219.1"/>
    </source>
</evidence>
<evidence type="ECO:0000259" key="2">
    <source>
        <dbReference type="Pfam" id="PF02657"/>
    </source>
</evidence>
<dbReference type="EMBL" id="LN847249">
    <property type="protein sequence ID" value="CRI52351.1"/>
    <property type="molecule type" value="Genomic_DNA"/>
</dbReference>